<proteinExistence type="predicted"/>
<dbReference type="EMBL" id="OZ037949">
    <property type="protein sequence ID" value="CAL1711633.1"/>
    <property type="molecule type" value="Genomic_DNA"/>
</dbReference>
<organism evidence="1 2">
    <name type="scientific">Somion occarium</name>
    <dbReference type="NCBI Taxonomy" id="3059160"/>
    <lineage>
        <taxon>Eukaryota</taxon>
        <taxon>Fungi</taxon>
        <taxon>Dikarya</taxon>
        <taxon>Basidiomycota</taxon>
        <taxon>Agaricomycotina</taxon>
        <taxon>Agaricomycetes</taxon>
        <taxon>Polyporales</taxon>
        <taxon>Cerrenaceae</taxon>
        <taxon>Somion</taxon>
    </lineage>
</organism>
<gene>
    <name evidence="1" type="ORF">GFSPODELE1_LOCUS8433</name>
</gene>
<sequence>MHHCLTISEILHRIFRFCVAPGPHPLNTLAAATRACRTFHEPASDILWYSLPDLSPLLKCLPSELWFEERQPIHNGKTLVTFHLRQLPGTMSEWNTVHKHVHRVKKLGLDLGRWNVGSKVTYHVSPAAFQAILMCCTERGWPDQSNAAFLLNLEKLSWDWNGNNQSAFRNVLCLASSNLKSFDMCFFFKNLWMPTSQLPLLKCSHHFPTSSQGCRH</sequence>
<dbReference type="Proteomes" id="UP001497453">
    <property type="component" value="Chromosome 6"/>
</dbReference>
<accession>A0ABP1DUY1</accession>
<reference evidence="2" key="1">
    <citation type="submission" date="2024-04" db="EMBL/GenBank/DDBJ databases">
        <authorList>
            <person name="Shaw F."/>
            <person name="Minotto A."/>
        </authorList>
    </citation>
    <scope>NUCLEOTIDE SEQUENCE [LARGE SCALE GENOMIC DNA]</scope>
</reference>
<evidence type="ECO:0000313" key="1">
    <source>
        <dbReference type="EMBL" id="CAL1711633.1"/>
    </source>
</evidence>
<protein>
    <recommendedName>
        <fullName evidence="3">F-box domain-containing protein</fullName>
    </recommendedName>
</protein>
<name>A0ABP1DUY1_9APHY</name>
<evidence type="ECO:0008006" key="3">
    <source>
        <dbReference type="Google" id="ProtNLM"/>
    </source>
</evidence>
<keyword evidence="2" id="KW-1185">Reference proteome</keyword>
<evidence type="ECO:0000313" key="2">
    <source>
        <dbReference type="Proteomes" id="UP001497453"/>
    </source>
</evidence>